<sequence length="425" mass="48899">MAPNRLLNLIMNDSSFSDSDDELEIFQVVATYESERDSSSSRNRRTVINCNTFGAQNQLFDDYFAESPIFPLHYFRRRFRMSRSLFLRIHDAVKAHEPYFIQKRNAARKLGLSSLQKMTVAFRMLAYGAPADSVDEYVRIGATTALKSLRRFLRAVIEVFSEEYLRSPNADDVAKLLAVGELRGFPGMLRSLDCMHWEWKNCPTTWQGMYIGHANKPTINLEAVASYDLWIWHANFGLPGSHNDLNVLDGSSLFDEVSLGRAPPVNYTINGNEYNMGYYLVDGIYPQWASFVKTIPSPQGNKKFFFAQQQESTRKDVERAFGVLQARFAIVRGLGQLWDKKTLKDIMLTCIILHNMIIEDERDHNGAPNLNYDPLEHTPLVEVSHERTVDLVEFIQRSHQIRDRGTHSQLQADLIEHLWQMYGQS</sequence>
<dbReference type="EMBL" id="WJXA01000013">
    <property type="protein sequence ID" value="KAF7119904.1"/>
    <property type="molecule type" value="Genomic_DNA"/>
</dbReference>
<dbReference type="Pfam" id="PF04827">
    <property type="entry name" value="Plant_tran"/>
    <property type="match status" value="1"/>
</dbReference>
<gene>
    <name evidence="1" type="ORF">RHSIM_Rhsim13G0218800</name>
</gene>
<dbReference type="AlphaFoldDB" id="A0A834FZE8"/>
<accession>A0A834FZE8</accession>
<reference evidence="1" key="1">
    <citation type="submission" date="2019-11" db="EMBL/GenBank/DDBJ databases">
        <authorList>
            <person name="Liu Y."/>
            <person name="Hou J."/>
            <person name="Li T.-Q."/>
            <person name="Guan C.-H."/>
            <person name="Wu X."/>
            <person name="Wu H.-Z."/>
            <person name="Ling F."/>
            <person name="Zhang R."/>
            <person name="Shi X.-G."/>
            <person name="Ren J.-P."/>
            <person name="Chen E.-F."/>
            <person name="Sun J.-M."/>
        </authorList>
    </citation>
    <scope>NUCLEOTIDE SEQUENCE</scope>
    <source>
        <strain evidence="1">Adult_tree_wgs_1</strain>
        <tissue evidence="1">Leaves</tissue>
    </source>
</reference>
<dbReference type="PANTHER" id="PTHR47150">
    <property type="entry name" value="OS12G0169200 PROTEIN"/>
    <property type="match status" value="1"/>
</dbReference>
<evidence type="ECO:0000313" key="2">
    <source>
        <dbReference type="Proteomes" id="UP000626092"/>
    </source>
</evidence>
<evidence type="ECO:0008006" key="3">
    <source>
        <dbReference type="Google" id="ProtNLM"/>
    </source>
</evidence>
<comment type="caution">
    <text evidence="1">The sequence shown here is derived from an EMBL/GenBank/DDBJ whole genome shotgun (WGS) entry which is preliminary data.</text>
</comment>
<dbReference type="OrthoDB" id="1521186at2759"/>
<dbReference type="InterPro" id="IPR006912">
    <property type="entry name" value="Harbinger_derived_prot"/>
</dbReference>
<organism evidence="1 2">
    <name type="scientific">Rhododendron simsii</name>
    <name type="common">Sims's rhododendron</name>
    <dbReference type="NCBI Taxonomy" id="118357"/>
    <lineage>
        <taxon>Eukaryota</taxon>
        <taxon>Viridiplantae</taxon>
        <taxon>Streptophyta</taxon>
        <taxon>Embryophyta</taxon>
        <taxon>Tracheophyta</taxon>
        <taxon>Spermatophyta</taxon>
        <taxon>Magnoliopsida</taxon>
        <taxon>eudicotyledons</taxon>
        <taxon>Gunneridae</taxon>
        <taxon>Pentapetalae</taxon>
        <taxon>asterids</taxon>
        <taxon>Ericales</taxon>
        <taxon>Ericaceae</taxon>
        <taxon>Ericoideae</taxon>
        <taxon>Rhodoreae</taxon>
        <taxon>Rhododendron</taxon>
    </lineage>
</organism>
<dbReference type="Proteomes" id="UP000626092">
    <property type="component" value="Unassembled WGS sequence"/>
</dbReference>
<evidence type="ECO:0000313" key="1">
    <source>
        <dbReference type="EMBL" id="KAF7119904.1"/>
    </source>
</evidence>
<name>A0A834FZE8_RHOSS</name>
<protein>
    <recommendedName>
        <fullName evidence="3">Nuclease HARBI1</fullName>
    </recommendedName>
</protein>
<keyword evidence="2" id="KW-1185">Reference proteome</keyword>
<dbReference type="PANTHER" id="PTHR47150:SF7">
    <property type="entry name" value="NUCLEASE"/>
    <property type="match status" value="1"/>
</dbReference>
<proteinExistence type="predicted"/>